<evidence type="ECO:0000259" key="2">
    <source>
        <dbReference type="PROSITE" id="PS50110"/>
    </source>
</evidence>
<gene>
    <name evidence="5" type="ORF">GGP61_000350</name>
    <name evidence="4" type="ORF">GGP71_001595</name>
</gene>
<dbReference type="InterPro" id="IPR011006">
    <property type="entry name" value="CheY-like_superfamily"/>
</dbReference>
<accession>A0A9X2T9P8</accession>
<feature type="domain" description="Response regulatory" evidence="2">
    <location>
        <begin position="9"/>
        <end position="122"/>
    </location>
</feature>
<dbReference type="PROSITE" id="PS50930">
    <property type="entry name" value="HTH_LYTTR"/>
    <property type="match status" value="1"/>
</dbReference>
<evidence type="ECO:0000313" key="5">
    <source>
        <dbReference type="EMBL" id="MCS3708763.1"/>
    </source>
</evidence>
<dbReference type="GeneID" id="83729353"/>
<dbReference type="GO" id="GO:0003677">
    <property type="term" value="F:DNA binding"/>
    <property type="evidence" value="ECO:0007669"/>
    <property type="project" value="InterPro"/>
</dbReference>
<reference evidence="5" key="1">
    <citation type="submission" date="2022-08" db="EMBL/GenBank/DDBJ databases">
        <title>Genomic Encyclopedia of Type Strains, Phase V (KMG-V): Genome sequencing to study the core and pangenomes of soil and plant-associated prokaryotes.</title>
        <authorList>
            <person name="Whitman W."/>
        </authorList>
    </citation>
    <scope>NUCLEOTIDE SEQUENCE</scope>
    <source>
        <strain evidence="4">0</strain>
        <strain evidence="5">SP3049</strain>
    </source>
</reference>
<dbReference type="Proteomes" id="UP001155057">
    <property type="component" value="Unassembled WGS sequence"/>
</dbReference>
<dbReference type="AlphaFoldDB" id="A0A9X2T9P8"/>
<dbReference type="Pfam" id="PF04397">
    <property type="entry name" value="LytTR"/>
    <property type="match status" value="1"/>
</dbReference>
<evidence type="ECO:0000313" key="6">
    <source>
        <dbReference type="Proteomes" id="UP001155057"/>
    </source>
</evidence>
<evidence type="ECO:0000259" key="3">
    <source>
        <dbReference type="PROSITE" id="PS50930"/>
    </source>
</evidence>
<dbReference type="EMBL" id="JANUAE010000001">
    <property type="protein sequence ID" value="MCS3708763.1"/>
    <property type="molecule type" value="Genomic_DNA"/>
</dbReference>
<dbReference type="GO" id="GO:0000156">
    <property type="term" value="F:phosphorelay response regulator activity"/>
    <property type="evidence" value="ECO:0007669"/>
    <property type="project" value="InterPro"/>
</dbReference>
<feature type="domain" description="HTH LytTR-type" evidence="3">
    <location>
        <begin position="163"/>
        <end position="267"/>
    </location>
</feature>
<protein>
    <submittedName>
        <fullName evidence="5">Two-component system LytT family response regulator</fullName>
    </submittedName>
</protein>
<comment type="caution">
    <text evidence="5">The sequence shown here is derived from an EMBL/GenBank/DDBJ whole genome shotgun (WGS) entry which is preliminary data.</text>
</comment>
<sequence length="278" mass="30935">MASETPAIRALIVDDEPLARERLHELLTDAPAVTVAGTAEDGFEAVDAIHEQAPDLVFLDVQMPGMNGIDVIEEIGTADMPVTVFVTAYDQYAIKAFDLAAVDYLLKPFDDERFEEALRRAREQIANREGEAISDRLLRLLQERDPSLLEKESARDEPYLERIAVQGRGKARIVPVDDLTHITADGSYAELHTGDDTYVIRERMKTLAARLDPDTFVRVHRSAIVRLDEIELILRGGGGNYAVRLQDGTRVSVSRSRVDELQDRLGVDVLQRDDANGA</sequence>
<dbReference type="PROSITE" id="PS50110">
    <property type="entry name" value="RESPONSE_REGULATORY"/>
    <property type="match status" value="1"/>
</dbReference>
<evidence type="ECO:0000313" key="4">
    <source>
        <dbReference type="EMBL" id="MCS3677672.1"/>
    </source>
</evidence>
<dbReference type="PANTHER" id="PTHR37299">
    <property type="entry name" value="TRANSCRIPTIONAL REGULATOR-RELATED"/>
    <property type="match status" value="1"/>
</dbReference>
<keyword evidence="1" id="KW-0597">Phosphoprotein</keyword>
<dbReference type="Gene3D" id="3.40.50.2300">
    <property type="match status" value="1"/>
</dbReference>
<dbReference type="InterPro" id="IPR046947">
    <property type="entry name" value="LytR-like"/>
</dbReference>
<dbReference type="InterPro" id="IPR007492">
    <property type="entry name" value="LytTR_DNA-bd_dom"/>
</dbReference>
<dbReference type="PANTHER" id="PTHR37299:SF1">
    <property type="entry name" value="STAGE 0 SPORULATION PROTEIN A HOMOLOG"/>
    <property type="match status" value="1"/>
</dbReference>
<dbReference type="EMBL" id="JANUAU010000004">
    <property type="protein sequence ID" value="MCS3677672.1"/>
    <property type="molecule type" value="Genomic_DNA"/>
</dbReference>
<dbReference type="Proteomes" id="UP001155027">
    <property type="component" value="Unassembled WGS sequence"/>
</dbReference>
<organism evidence="5 6">
    <name type="scientific">Salinibacter ruber</name>
    <dbReference type="NCBI Taxonomy" id="146919"/>
    <lineage>
        <taxon>Bacteria</taxon>
        <taxon>Pseudomonadati</taxon>
        <taxon>Rhodothermota</taxon>
        <taxon>Rhodothermia</taxon>
        <taxon>Rhodothermales</taxon>
        <taxon>Salinibacteraceae</taxon>
        <taxon>Salinibacter</taxon>
    </lineage>
</organism>
<dbReference type="FunFam" id="3.40.50.2300:FF:000051">
    <property type="entry name" value="Two-component response regulator yehT"/>
    <property type="match status" value="1"/>
</dbReference>
<name>A0A9X2T9P8_9BACT</name>
<dbReference type="SUPFAM" id="SSF52172">
    <property type="entry name" value="CheY-like"/>
    <property type="match status" value="1"/>
</dbReference>
<dbReference type="Pfam" id="PF00072">
    <property type="entry name" value="Response_reg"/>
    <property type="match status" value="1"/>
</dbReference>
<dbReference type="InterPro" id="IPR001789">
    <property type="entry name" value="Sig_transdc_resp-reg_receiver"/>
</dbReference>
<evidence type="ECO:0000256" key="1">
    <source>
        <dbReference type="PROSITE-ProRule" id="PRU00169"/>
    </source>
</evidence>
<dbReference type="SMART" id="SM00448">
    <property type="entry name" value="REC"/>
    <property type="match status" value="1"/>
</dbReference>
<proteinExistence type="predicted"/>
<dbReference type="RefSeq" id="WP_103016781.1">
    <property type="nucleotide sequence ID" value="NZ_CALTRV010000003.1"/>
</dbReference>
<dbReference type="SMART" id="SM00850">
    <property type="entry name" value="LytTR"/>
    <property type="match status" value="1"/>
</dbReference>
<dbReference type="Gene3D" id="2.40.50.1020">
    <property type="entry name" value="LytTr DNA-binding domain"/>
    <property type="match status" value="1"/>
</dbReference>
<feature type="modified residue" description="4-aspartylphosphate" evidence="1">
    <location>
        <position position="60"/>
    </location>
</feature>